<dbReference type="InterPro" id="IPR036922">
    <property type="entry name" value="Rieske_2Fe-2S_sf"/>
</dbReference>
<sequence>MVSVLGRDETATSLPQSYYMSEKQFAEDMEKIWKRQWLYAGHVSQVKSPGDFFTFTLLNESLIIVRARDNRILALHNVCGHRGMRLCEGAGHARRIVCPYHSWSYSTDGELLAASQQQGELALDRSELALTRAQVSIWQGLIFVNFSSEPLPEVEDIVGPEGTAAMARLEPEKMKIVHTEVYSTMANWKLLLENGVECYHCPTVHKEFCEVLDPAAMTGYYADDYSAKLVQELVIPIQYGKDSLTLTGDLASRKLLGEFGRGVPIPPDYSGTGFMTQPGYAWGDFHPDHAMIATCNPTGPTSSEFAASWLVHEDAVEGTDFEVEDVIGLWATTHPQDAKTLARQQAGIGSSAYKPGPYSARAEPGITLALDLYRQMLGR</sequence>
<dbReference type="SUPFAM" id="SSF50022">
    <property type="entry name" value="ISP domain"/>
    <property type="match status" value="1"/>
</dbReference>
<keyword evidence="2" id="KW-0001">2Fe-2S</keyword>
<evidence type="ECO:0000313" key="11">
    <source>
        <dbReference type="Proteomes" id="UP000515498"/>
    </source>
</evidence>
<dbReference type="PANTHER" id="PTHR43756:SF5">
    <property type="entry name" value="CHOLINE MONOOXYGENASE, CHLOROPLASTIC"/>
    <property type="match status" value="1"/>
</dbReference>
<evidence type="ECO:0000259" key="7">
    <source>
        <dbReference type="PROSITE" id="PS51296"/>
    </source>
</evidence>
<gene>
    <name evidence="8" type="ORF">HZU40_11525</name>
    <name evidence="9" type="ORF">SAMN02799620_05333</name>
</gene>
<dbReference type="EMBL" id="FMUB01000013">
    <property type="protein sequence ID" value="SCX31417.1"/>
    <property type="molecule type" value="Genomic_DNA"/>
</dbReference>
<dbReference type="PROSITE" id="PS51296">
    <property type="entry name" value="RIESKE"/>
    <property type="match status" value="1"/>
</dbReference>
<dbReference type="GO" id="GO:0004497">
    <property type="term" value="F:monooxygenase activity"/>
    <property type="evidence" value="ECO:0007669"/>
    <property type="project" value="UniProtKB-ARBA"/>
</dbReference>
<dbReference type="GO" id="GO:0051537">
    <property type="term" value="F:2 iron, 2 sulfur cluster binding"/>
    <property type="evidence" value="ECO:0007669"/>
    <property type="project" value="UniProtKB-KW"/>
</dbReference>
<comment type="cofactor">
    <cofactor evidence="1">
        <name>Fe cation</name>
        <dbReference type="ChEBI" id="CHEBI:24875"/>
    </cofactor>
</comment>
<dbReference type="Pfam" id="PF00848">
    <property type="entry name" value="Ring_hydroxyl_A"/>
    <property type="match status" value="1"/>
</dbReference>
<reference evidence="10" key="1">
    <citation type="submission" date="2016-10" db="EMBL/GenBank/DDBJ databases">
        <authorList>
            <person name="Varghese N."/>
            <person name="Submissions S."/>
        </authorList>
    </citation>
    <scope>NUCLEOTIDE SEQUENCE [LARGE SCALE GENOMIC DNA]</scope>
    <source>
        <strain evidence="10">UNC267MFSha1.1M11</strain>
    </source>
</reference>
<keyword evidence="4" id="KW-0560">Oxidoreductase</keyword>
<dbReference type="EMBL" id="CP059894">
    <property type="protein sequence ID" value="QNJ94816.1"/>
    <property type="molecule type" value="Genomic_DNA"/>
</dbReference>
<dbReference type="AlphaFoldDB" id="A0A1G4WX10"/>
<dbReference type="KEGG" id="mflu:HZU40_11525"/>
<dbReference type="InterPro" id="IPR015879">
    <property type="entry name" value="Ring_hydroxy_dOase_asu_C_dom"/>
</dbReference>
<name>A0A1G4WX10_9MYCO</name>
<evidence type="ECO:0000313" key="9">
    <source>
        <dbReference type="EMBL" id="SCX31417.1"/>
    </source>
</evidence>
<dbReference type="CDD" id="cd03469">
    <property type="entry name" value="Rieske_RO_Alpha_N"/>
    <property type="match status" value="1"/>
</dbReference>
<dbReference type="SUPFAM" id="SSF55961">
    <property type="entry name" value="Bet v1-like"/>
    <property type="match status" value="1"/>
</dbReference>
<protein>
    <submittedName>
        <fullName evidence="8">Aromatic ring-hydroxylating dioxygenase subunit alpha</fullName>
    </submittedName>
    <submittedName>
        <fullName evidence="9">Rieske 2Fe-2S family protein</fullName>
    </submittedName>
</protein>
<dbReference type="Gene3D" id="3.90.380.10">
    <property type="entry name" value="Naphthalene 1,2-dioxygenase Alpha Subunit, Chain A, domain 1"/>
    <property type="match status" value="1"/>
</dbReference>
<evidence type="ECO:0000256" key="5">
    <source>
        <dbReference type="ARBA" id="ARBA00023004"/>
    </source>
</evidence>
<evidence type="ECO:0000256" key="1">
    <source>
        <dbReference type="ARBA" id="ARBA00001962"/>
    </source>
</evidence>
<dbReference type="RefSeq" id="WP_170847460.1">
    <property type="nucleotide sequence ID" value="NZ_CP059894.1"/>
</dbReference>
<keyword evidence="5" id="KW-0408">Iron</keyword>
<evidence type="ECO:0000256" key="6">
    <source>
        <dbReference type="ARBA" id="ARBA00023014"/>
    </source>
</evidence>
<dbReference type="Gene3D" id="2.102.10.10">
    <property type="entry name" value="Rieske [2Fe-2S] iron-sulphur domain"/>
    <property type="match status" value="1"/>
</dbReference>
<dbReference type="InterPro" id="IPR001663">
    <property type="entry name" value="Rng_hydr_dOase-A"/>
</dbReference>
<evidence type="ECO:0000256" key="3">
    <source>
        <dbReference type="ARBA" id="ARBA00022723"/>
    </source>
</evidence>
<dbReference type="PANTHER" id="PTHR43756">
    <property type="entry name" value="CHOLINE MONOOXYGENASE, CHLOROPLASTIC"/>
    <property type="match status" value="1"/>
</dbReference>
<dbReference type="InterPro" id="IPR017941">
    <property type="entry name" value="Rieske_2Fe-2S"/>
</dbReference>
<evidence type="ECO:0000256" key="4">
    <source>
        <dbReference type="ARBA" id="ARBA00023002"/>
    </source>
</evidence>
<organism evidence="9 10">
    <name type="scientific">Mycolicibacterium fluoranthenivorans</name>
    <dbReference type="NCBI Taxonomy" id="258505"/>
    <lineage>
        <taxon>Bacteria</taxon>
        <taxon>Bacillati</taxon>
        <taxon>Actinomycetota</taxon>
        <taxon>Actinomycetes</taxon>
        <taxon>Mycobacteriales</taxon>
        <taxon>Mycobacteriaceae</taxon>
        <taxon>Mycolicibacterium</taxon>
    </lineage>
</organism>
<keyword evidence="3" id="KW-0479">Metal-binding</keyword>
<evidence type="ECO:0000313" key="10">
    <source>
        <dbReference type="Proteomes" id="UP000199707"/>
    </source>
</evidence>
<dbReference type="GO" id="GO:0051213">
    <property type="term" value="F:dioxygenase activity"/>
    <property type="evidence" value="ECO:0007669"/>
    <property type="project" value="UniProtKB-KW"/>
</dbReference>
<evidence type="ECO:0000313" key="8">
    <source>
        <dbReference type="EMBL" id="QNJ94816.1"/>
    </source>
</evidence>
<keyword evidence="8" id="KW-0223">Dioxygenase</keyword>
<dbReference type="GO" id="GO:0005506">
    <property type="term" value="F:iron ion binding"/>
    <property type="evidence" value="ECO:0007669"/>
    <property type="project" value="InterPro"/>
</dbReference>
<dbReference type="STRING" id="1502745.SAMN02799620_05333"/>
<keyword evidence="6" id="KW-0411">Iron-sulfur</keyword>
<dbReference type="PRINTS" id="PR00090">
    <property type="entry name" value="RNGDIOXGNASE"/>
</dbReference>
<dbReference type="Pfam" id="PF00355">
    <property type="entry name" value="Rieske"/>
    <property type="match status" value="1"/>
</dbReference>
<dbReference type="Proteomes" id="UP000515498">
    <property type="component" value="Chromosome"/>
</dbReference>
<proteinExistence type="predicted"/>
<dbReference type="Proteomes" id="UP000199707">
    <property type="component" value="Unassembled WGS sequence"/>
</dbReference>
<reference evidence="9" key="2">
    <citation type="submission" date="2016-10" db="EMBL/GenBank/DDBJ databases">
        <authorList>
            <person name="de Groot N.N."/>
        </authorList>
    </citation>
    <scope>NUCLEOTIDE SEQUENCE [LARGE SCALE GENOMIC DNA]</scope>
    <source>
        <strain evidence="9">UNC267MFSha1.1M11</strain>
    </source>
</reference>
<dbReference type="GO" id="GO:0016705">
    <property type="term" value="F:oxidoreductase activity, acting on paired donors, with incorporation or reduction of molecular oxygen"/>
    <property type="evidence" value="ECO:0007669"/>
    <property type="project" value="UniProtKB-ARBA"/>
</dbReference>
<reference evidence="8 11" key="3">
    <citation type="submission" date="2020-07" db="EMBL/GenBank/DDBJ databases">
        <title>Draft genome sequence of four isobutane-metabolizing strains capable of cometabolically degrading diverse ether contaminants.</title>
        <authorList>
            <person name="Chen W."/>
            <person name="Faulkner N."/>
            <person name="Smith C."/>
            <person name="Hyman M."/>
        </authorList>
    </citation>
    <scope>NUCLEOTIDE SEQUENCE [LARGE SCALE GENOMIC DNA]</scope>
    <source>
        <strain evidence="8 11">2A</strain>
    </source>
</reference>
<accession>A0A1G4WX10</accession>
<feature type="domain" description="Rieske" evidence="7">
    <location>
        <begin position="38"/>
        <end position="144"/>
    </location>
</feature>
<evidence type="ECO:0000256" key="2">
    <source>
        <dbReference type="ARBA" id="ARBA00022714"/>
    </source>
</evidence>